<dbReference type="HAMAP" id="MF_00379">
    <property type="entry name" value="GTPase_MnmE"/>
    <property type="match status" value="1"/>
</dbReference>
<keyword evidence="5" id="KW-0342">GTP-binding</keyword>
<dbReference type="InterPro" id="IPR018948">
    <property type="entry name" value="GTP-bd_TrmE_N"/>
</dbReference>
<dbReference type="GO" id="GO:0030488">
    <property type="term" value="P:tRNA methylation"/>
    <property type="evidence" value="ECO:0007669"/>
    <property type="project" value="TreeGrafter"/>
</dbReference>
<dbReference type="RefSeq" id="XP_014171198.1">
    <property type="nucleotide sequence ID" value="XM_014315723.1"/>
</dbReference>
<dbReference type="STRING" id="655863.F0XKZ3"/>
<feature type="domain" description="G" evidence="6">
    <location>
        <begin position="289"/>
        <end position="420"/>
    </location>
</feature>
<proteinExistence type="inferred from homology"/>
<evidence type="ECO:0000256" key="3">
    <source>
        <dbReference type="ARBA" id="ARBA00022694"/>
    </source>
</evidence>
<keyword evidence="3" id="KW-0819">tRNA processing</keyword>
<dbReference type="GO" id="GO:0002098">
    <property type="term" value="P:tRNA wobble uridine modification"/>
    <property type="evidence" value="ECO:0007669"/>
    <property type="project" value="TreeGrafter"/>
</dbReference>
<evidence type="ECO:0000256" key="2">
    <source>
        <dbReference type="ARBA" id="ARBA00011043"/>
    </source>
</evidence>
<feature type="domain" description="GTP-binding protein TrmE N-terminal" evidence="7">
    <location>
        <begin position="65"/>
        <end position="186"/>
    </location>
</feature>
<evidence type="ECO:0000313" key="10">
    <source>
        <dbReference type="Proteomes" id="UP000007796"/>
    </source>
</evidence>
<dbReference type="GO" id="GO:0005739">
    <property type="term" value="C:mitochondrion"/>
    <property type="evidence" value="ECO:0007669"/>
    <property type="project" value="UniProtKB-SubCell"/>
</dbReference>
<dbReference type="Proteomes" id="UP000007796">
    <property type="component" value="Unassembled WGS sequence"/>
</dbReference>
<evidence type="ECO:0000256" key="5">
    <source>
        <dbReference type="ARBA" id="ARBA00023134"/>
    </source>
</evidence>
<name>F0XKZ3_GROCL</name>
<dbReference type="FunFam" id="3.30.1360.120:FF:000007">
    <property type="entry name" value="tRNA modification GTPase GTPBP3, mitochondrial"/>
    <property type="match status" value="1"/>
</dbReference>
<sequence>MPRRALHTTFLLATSHAPFRQPPSHGFAACRLSLLAASRWKAAVSDARQRHLHLAATSLAADQSTIYALSSAPGKAGIAVIRVSGPACLQVRRALCPTAAQLKPRYAAVRTLYRPQASDDVLDTDAVVLYFPGPKTVTGEDVLELHVHGGAATVRAVLSAIPATSQTAIRYAEPGEFTRRAFFHDRVDLAEVEALGAALDAETEQQRRAAVRGSGGRQLGATYDGWRRELLAARAEIEALIDFAEDQHFDESPTDLLGGVSGHVRTLLRALATHEAAADRGSLLRQGIRIALVGPANAGKSSMMNLVAGRAASIVSPEAGTTRDVVQASLDLRGYLCTFADTAGFRNIRDVRDTSAASTIEAEGIRRARQEAADADVVVVLAAVEPATHPDGTPSLAVRYDPETLRLAARAQKCLVVLNKCDLAPDPAALAALQADLSAAIQTSFDVPTASVPLVAISCRIAEVAAAAAGSNDGHINTAPPLSGASNADGDPGGIGGLVDQLARSFAAMTDLPPDAQHLLGVTARQQQLLAQCRRHLDHFLLEAGATAGSRDPDVVLAAEHLRYAADSLAQITGRGDVGDIEEVLGVIFEK</sequence>
<dbReference type="Pfam" id="PF10396">
    <property type="entry name" value="TrmE_N"/>
    <property type="match status" value="1"/>
</dbReference>
<evidence type="ECO:0000256" key="4">
    <source>
        <dbReference type="ARBA" id="ARBA00022741"/>
    </source>
</evidence>
<feature type="domain" description="MnmE helical" evidence="8">
    <location>
        <begin position="189"/>
        <end position="591"/>
    </location>
</feature>
<dbReference type="PANTHER" id="PTHR42714:SF2">
    <property type="entry name" value="TRNA MODIFICATION GTPASE GTPBP3, MITOCHONDRIAL"/>
    <property type="match status" value="1"/>
</dbReference>
<dbReference type="Pfam" id="PF01926">
    <property type="entry name" value="MMR_HSR1"/>
    <property type="match status" value="1"/>
</dbReference>
<evidence type="ECO:0000256" key="1">
    <source>
        <dbReference type="ARBA" id="ARBA00004173"/>
    </source>
</evidence>
<keyword evidence="4" id="KW-0547">Nucleotide-binding</keyword>
<evidence type="ECO:0000259" key="8">
    <source>
        <dbReference type="Pfam" id="PF12631"/>
    </source>
</evidence>
<evidence type="ECO:0000313" key="9">
    <source>
        <dbReference type="EMBL" id="EFX01716.1"/>
    </source>
</evidence>
<keyword evidence="10" id="KW-1185">Reference proteome</keyword>
<evidence type="ECO:0000259" key="6">
    <source>
        <dbReference type="Pfam" id="PF01926"/>
    </source>
</evidence>
<reference evidence="9 10" key="1">
    <citation type="journal article" date="2011" name="Proc. Natl. Acad. Sci. U.S.A.">
        <title>Genome and transcriptome analyses of the mountain pine beetle-fungal symbiont Grosmannia clavigera, a lodgepole pine pathogen.</title>
        <authorList>
            <person name="DiGuistini S."/>
            <person name="Wang Y."/>
            <person name="Liao N.Y."/>
            <person name="Taylor G."/>
            <person name="Tanguay P."/>
            <person name="Feau N."/>
            <person name="Henrissat B."/>
            <person name="Chan S.K."/>
            <person name="Hesse-Orce U."/>
            <person name="Alamouti S.M."/>
            <person name="Tsui C.K.M."/>
            <person name="Docking R.T."/>
            <person name="Levasseur A."/>
            <person name="Haridas S."/>
            <person name="Robertson G."/>
            <person name="Birol I."/>
            <person name="Holt R.A."/>
            <person name="Marra M.A."/>
            <person name="Hamelin R.C."/>
            <person name="Hirst M."/>
            <person name="Jones S.J.M."/>
            <person name="Bohlmann J."/>
            <person name="Breuil C."/>
        </authorList>
    </citation>
    <scope>NUCLEOTIDE SEQUENCE [LARGE SCALE GENOMIC DNA]</scope>
    <source>
        <strain evidence="10">kw1407 / UAMH 11150</strain>
    </source>
</reference>
<protein>
    <submittedName>
        <fullName evidence="9">Mitochondrial GTPase</fullName>
    </submittedName>
</protein>
<comment type="subcellular location">
    <subcellularLocation>
        <location evidence="1">Mitochondrion</location>
    </subcellularLocation>
</comment>
<dbReference type="InterPro" id="IPR027368">
    <property type="entry name" value="MnmE_dom2"/>
</dbReference>
<dbReference type="InParanoid" id="F0XKZ3"/>
<dbReference type="InterPro" id="IPR027417">
    <property type="entry name" value="P-loop_NTPase"/>
</dbReference>
<dbReference type="OrthoDB" id="188276at2759"/>
<dbReference type="InterPro" id="IPR025867">
    <property type="entry name" value="MnmE_helical"/>
</dbReference>
<dbReference type="GeneID" id="25981809"/>
<dbReference type="FunCoup" id="F0XKZ3">
    <property type="interactions" value="381"/>
</dbReference>
<comment type="similarity">
    <text evidence="2">Belongs to the TRAFAC class TrmE-Era-EngA-EngB-Septin-like GTPase superfamily. TrmE GTPase family.</text>
</comment>
<accession>F0XKZ3</accession>
<dbReference type="AlphaFoldDB" id="F0XKZ3"/>
<dbReference type="Pfam" id="PF12631">
    <property type="entry name" value="MnmE_helical"/>
    <property type="match status" value="1"/>
</dbReference>
<dbReference type="GO" id="GO:0003924">
    <property type="term" value="F:GTPase activity"/>
    <property type="evidence" value="ECO:0007669"/>
    <property type="project" value="InterPro"/>
</dbReference>
<dbReference type="SUPFAM" id="SSF52540">
    <property type="entry name" value="P-loop containing nucleoside triphosphate hydrolases"/>
    <property type="match status" value="1"/>
</dbReference>
<dbReference type="GO" id="GO:0005525">
    <property type="term" value="F:GTP binding"/>
    <property type="evidence" value="ECO:0007669"/>
    <property type="project" value="UniProtKB-KW"/>
</dbReference>
<organism evidence="10">
    <name type="scientific">Grosmannia clavigera (strain kw1407 / UAMH 11150)</name>
    <name type="common">Blue stain fungus</name>
    <name type="synonym">Graphiocladiella clavigera</name>
    <dbReference type="NCBI Taxonomy" id="655863"/>
    <lineage>
        <taxon>Eukaryota</taxon>
        <taxon>Fungi</taxon>
        <taxon>Dikarya</taxon>
        <taxon>Ascomycota</taxon>
        <taxon>Pezizomycotina</taxon>
        <taxon>Sordariomycetes</taxon>
        <taxon>Sordariomycetidae</taxon>
        <taxon>Ophiostomatales</taxon>
        <taxon>Ophiostomataceae</taxon>
        <taxon>Leptographium</taxon>
    </lineage>
</organism>
<evidence type="ECO:0000259" key="7">
    <source>
        <dbReference type="Pfam" id="PF10396"/>
    </source>
</evidence>
<dbReference type="InterPro" id="IPR027266">
    <property type="entry name" value="TrmE/GcvT-like"/>
</dbReference>
<dbReference type="EMBL" id="GL629788">
    <property type="protein sequence ID" value="EFX01716.1"/>
    <property type="molecule type" value="Genomic_DNA"/>
</dbReference>
<dbReference type="SUPFAM" id="SSF103025">
    <property type="entry name" value="Folate-binding domain"/>
    <property type="match status" value="1"/>
</dbReference>
<dbReference type="Gene3D" id="3.30.1360.120">
    <property type="entry name" value="Probable tRNA modification gtpase trme, domain 1"/>
    <property type="match status" value="1"/>
</dbReference>
<dbReference type="PANTHER" id="PTHR42714">
    <property type="entry name" value="TRNA MODIFICATION GTPASE GTPBP3"/>
    <property type="match status" value="1"/>
</dbReference>
<dbReference type="eggNOG" id="KOG1191">
    <property type="taxonomic scope" value="Eukaryota"/>
</dbReference>
<dbReference type="CDD" id="cd14858">
    <property type="entry name" value="TrmE_N"/>
    <property type="match status" value="1"/>
</dbReference>
<dbReference type="InterPro" id="IPR006073">
    <property type="entry name" value="GTP-bd"/>
</dbReference>
<gene>
    <name evidence="9" type="ORF">CMQ_8182</name>
</gene>
<dbReference type="HOGENOM" id="CLU_019624_3_0_1"/>
<dbReference type="Gene3D" id="1.20.120.430">
    <property type="entry name" value="tRNA modification GTPase MnmE domain 2"/>
    <property type="match status" value="1"/>
</dbReference>
<dbReference type="InterPro" id="IPR004520">
    <property type="entry name" value="GTPase_MnmE"/>
</dbReference>
<dbReference type="Gene3D" id="3.40.50.300">
    <property type="entry name" value="P-loop containing nucleotide triphosphate hydrolases"/>
    <property type="match status" value="1"/>
</dbReference>